<dbReference type="Pfam" id="PF14269">
    <property type="entry name" value="Arylsulfotran_2"/>
    <property type="match status" value="1"/>
</dbReference>
<accession>A0ABX8D0V2</accession>
<protein>
    <submittedName>
        <fullName evidence="2">Arylsulfotransferase family protein</fullName>
    </submittedName>
</protein>
<dbReference type="InterPro" id="IPR053143">
    <property type="entry name" value="Arylsulfate_ST"/>
</dbReference>
<keyword evidence="1" id="KW-0732">Signal</keyword>
<dbReference type="InterPro" id="IPR039535">
    <property type="entry name" value="ASST-like"/>
</dbReference>
<sequence>MSGSRNRKFAGVGGRLSVAVVAGLVASGAAVAAAEPVLPGLPFGGLAYTVKVEKDGVGDGFIYYTTGVSAAALVPGLGTVAGALPGGRPANVIADRAGKEIRRYEPPAGQDVSNFRTQVYQGRKVLTWWQGSTVAGHGSGVGIIADENFQVLATVDPGGAGADVHEFRLTPDGHALVTSYPQVGADLTAIGGPANGKMFDTVALVIDVASGRQLFRWSAAEHVPLSESETSGKLTGDVYDPYHANSISLDPSGNLVVSLRNTAAVYDIDPVTGAIRWQLGGKHPTLAADPDVRFAFQHDAEFTDASTLRLFNNNSDGPESRGKSSVEWIRIDEAAQRATLVRNQEHPEGLVTMAMGNAEALPNGNTLVSWGMTPRISEFAPNGELVYDAVLPFGTYRAYLDALPS</sequence>
<dbReference type="InterPro" id="IPR011047">
    <property type="entry name" value="Quinoprotein_ADH-like_sf"/>
</dbReference>
<organism evidence="2 3">
    <name type="scientific">Nocardia tengchongensis</name>
    <dbReference type="NCBI Taxonomy" id="2055889"/>
    <lineage>
        <taxon>Bacteria</taxon>
        <taxon>Bacillati</taxon>
        <taxon>Actinomycetota</taxon>
        <taxon>Actinomycetes</taxon>
        <taxon>Mycobacteriales</taxon>
        <taxon>Nocardiaceae</taxon>
        <taxon>Nocardia</taxon>
    </lineage>
</organism>
<evidence type="ECO:0000313" key="3">
    <source>
        <dbReference type="Proteomes" id="UP000683310"/>
    </source>
</evidence>
<keyword evidence="3" id="KW-1185">Reference proteome</keyword>
<evidence type="ECO:0000256" key="1">
    <source>
        <dbReference type="SAM" id="SignalP"/>
    </source>
</evidence>
<dbReference type="EMBL" id="CP074371">
    <property type="protein sequence ID" value="QVI24040.1"/>
    <property type="molecule type" value="Genomic_DNA"/>
</dbReference>
<gene>
    <name evidence="2" type="ORF">KHQ06_15365</name>
</gene>
<proteinExistence type="predicted"/>
<name>A0ABX8D0V2_9NOCA</name>
<dbReference type="PANTHER" id="PTHR35340">
    <property type="entry name" value="PQQ ENZYME REPEAT PROTEIN-RELATED"/>
    <property type="match status" value="1"/>
</dbReference>
<dbReference type="Proteomes" id="UP000683310">
    <property type="component" value="Chromosome"/>
</dbReference>
<feature type="chain" id="PRO_5046209015" evidence="1">
    <location>
        <begin position="33"/>
        <end position="405"/>
    </location>
</feature>
<feature type="signal peptide" evidence="1">
    <location>
        <begin position="1"/>
        <end position="32"/>
    </location>
</feature>
<evidence type="ECO:0000313" key="2">
    <source>
        <dbReference type="EMBL" id="QVI24040.1"/>
    </source>
</evidence>
<dbReference type="PANTHER" id="PTHR35340:SF5">
    <property type="entry name" value="ASST-DOMAIN-CONTAINING PROTEIN"/>
    <property type="match status" value="1"/>
</dbReference>
<reference evidence="2 3" key="1">
    <citation type="submission" date="2021-04" db="EMBL/GenBank/DDBJ databases">
        <title>Nocardia tengchongensis.</title>
        <authorList>
            <person name="Zhuang k."/>
            <person name="Ran Y."/>
            <person name="Li W."/>
        </authorList>
    </citation>
    <scope>NUCLEOTIDE SEQUENCE [LARGE SCALE GENOMIC DNA]</scope>
    <source>
        <strain evidence="2 3">CFH S0057</strain>
    </source>
</reference>
<dbReference type="SUPFAM" id="SSF50998">
    <property type="entry name" value="Quinoprotein alcohol dehydrogenase-like"/>
    <property type="match status" value="1"/>
</dbReference>